<dbReference type="EMBL" id="VSSQ01007950">
    <property type="protein sequence ID" value="MPM37452.1"/>
    <property type="molecule type" value="Genomic_DNA"/>
</dbReference>
<reference evidence="1" key="1">
    <citation type="submission" date="2019-08" db="EMBL/GenBank/DDBJ databases">
        <authorList>
            <person name="Kucharzyk K."/>
            <person name="Murdoch R.W."/>
            <person name="Higgins S."/>
            <person name="Loffler F."/>
        </authorList>
    </citation>
    <scope>NUCLEOTIDE SEQUENCE</scope>
</reference>
<comment type="caution">
    <text evidence="1">The sequence shown here is derived from an EMBL/GenBank/DDBJ whole genome shotgun (WGS) entry which is preliminary data.</text>
</comment>
<proteinExistence type="predicted"/>
<name>A0A644Z9F3_9ZZZZ</name>
<protein>
    <submittedName>
        <fullName evidence="1">Uncharacterized protein</fullName>
    </submittedName>
</protein>
<dbReference type="AlphaFoldDB" id="A0A644Z9F3"/>
<sequence>MNIIRLDRQHFLEYVSRTMRLKYPDFHFTNSLTTHLSFTTQRLLRHQGVWPCGTSMRLILNHVTQFQDVVDTNHRFLVVGFTCLAII</sequence>
<organism evidence="1">
    <name type="scientific">bioreactor metagenome</name>
    <dbReference type="NCBI Taxonomy" id="1076179"/>
    <lineage>
        <taxon>unclassified sequences</taxon>
        <taxon>metagenomes</taxon>
        <taxon>ecological metagenomes</taxon>
    </lineage>
</organism>
<gene>
    <name evidence="1" type="ORF">SDC9_84069</name>
</gene>
<evidence type="ECO:0000313" key="1">
    <source>
        <dbReference type="EMBL" id="MPM37452.1"/>
    </source>
</evidence>
<accession>A0A644Z9F3</accession>